<keyword evidence="1" id="KW-0732">Signal</keyword>
<evidence type="ECO:0000256" key="1">
    <source>
        <dbReference type="SAM" id="SignalP"/>
    </source>
</evidence>
<name>A0ABS2DKU7_9BACI</name>
<keyword evidence="4" id="KW-1185">Reference proteome</keyword>
<dbReference type="InterPro" id="IPR003646">
    <property type="entry name" value="SH3-like_bac-type"/>
</dbReference>
<proteinExistence type="predicted"/>
<evidence type="ECO:0000313" key="3">
    <source>
        <dbReference type="EMBL" id="MBM6619117.1"/>
    </source>
</evidence>
<evidence type="ECO:0000259" key="2">
    <source>
        <dbReference type="PROSITE" id="PS51781"/>
    </source>
</evidence>
<evidence type="ECO:0000313" key="4">
    <source>
        <dbReference type="Proteomes" id="UP001518925"/>
    </source>
</evidence>
<organism evidence="3 4">
    <name type="scientific">Bacillus suaedaesalsae</name>
    <dbReference type="NCBI Taxonomy" id="2810349"/>
    <lineage>
        <taxon>Bacteria</taxon>
        <taxon>Bacillati</taxon>
        <taxon>Bacillota</taxon>
        <taxon>Bacilli</taxon>
        <taxon>Bacillales</taxon>
        <taxon>Bacillaceae</taxon>
        <taxon>Bacillus</taxon>
    </lineage>
</organism>
<dbReference type="PROSITE" id="PS51781">
    <property type="entry name" value="SH3B"/>
    <property type="match status" value="1"/>
</dbReference>
<protein>
    <recommendedName>
        <fullName evidence="2">SH3b domain-containing protein</fullName>
    </recommendedName>
</protein>
<feature type="chain" id="PRO_5045170219" description="SH3b domain-containing protein" evidence="1">
    <location>
        <begin position="24"/>
        <end position="386"/>
    </location>
</feature>
<feature type="domain" description="SH3b" evidence="2">
    <location>
        <begin position="37"/>
        <end position="103"/>
    </location>
</feature>
<dbReference type="Proteomes" id="UP001518925">
    <property type="component" value="Unassembled WGS sequence"/>
</dbReference>
<dbReference type="RefSeq" id="WP_204204473.1">
    <property type="nucleotide sequence ID" value="NZ_JAFELM010000039.1"/>
</dbReference>
<reference evidence="3 4" key="1">
    <citation type="submission" date="2021-02" db="EMBL/GenBank/DDBJ databases">
        <title>Bacillus sp. RD4P76, an endophyte from a halophyte.</title>
        <authorList>
            <person name="Sun J.-Q."/>
        </authorList>
    </citation>
    <scope>NUCLEOTIDE SEQUENCE [LARGE SCALE GENOMIC DNA]</scope>
    <source>
        <strain evidence="3 4">RD4P76</strain>
    </source>
</reference>
<comment type="caution">
    <text evidence="3">The sequence shown here is derived from an EMBL/GenBank/DDBJ whole genome shotgun (WGS) entry which is preliminary data.</text>
</comment>
<dbReference type="EMBL" id="JAFELM010000039">
    <property type="protein sequence ID" value="MBM6619117.1"/>
    <property type="molecule type" value="Genomic_DNA"/>
</dbReference>
<feature type="signal peptide" evidence="1">
    <location>
        <begin position="1"/>
        <end position="23"/>
    </location>
</feature>
<accession>A0ABS2DKU7</accession>
<sequence length="386" mass="43671">MNKRFLFFFVFSLIFATITPAHAAELLIPNEQVVPHIATYYVKEDRAEIYETYNSNSNIITYANKGTMVHSTNAINSNAYIWYKVNFGGKVGWIRGEDVSKDNLILPHKATFYINIQPTKIYETFKTTSKVILTANKGTKVLSSNITNINGVTWYNVKVGTKTGWVQSATILRDSEIKPFTSSFYANSDIAKMYQSFKTSSQIITTPKKGSIVQATSMTISNGVTWYKVKSGSKVGWLPSSFVSKNKVVVKYPDYLSNLKKIASKNKATVKKQIHKEGIEYTFKKGWEEAWITQHTHTKIEYKNVHYIKGKTVTAPPKLFNLGLDSAITIGFPISKTELTSLARKAQSSPHKTFYSKSKKVRAYADRGKQVYLTFYEDPDADKLLK</sequence>
<dbReference type="Gene3D" id="2.30.30.40">
    <property type="entry name" value="SH3 Domains"/>
    <property type="match status" value="3"/>
</dbReference>
<dbReference type="SMART" id="SM00287">
    <property type="entry name" value="SH3b"/>
    <property type="match status" value="3"/>
</dbReference>
<gene>
    <name evidence="3" type="ORF">JR050_15720</name>
</gene>